<feature type="modified residue" description="4-aspartylphosphate" evidence="1">
    <location>
        <position position="54"/>
    </location>
</feature>
<evidence type="ECO:0000313" key="4">
    <source>
        <dbReference type="EMBL" id="OGX90175.1"/>
    </source>
</evidence>
<dbReference type="Pfam" id="PF00072">
    <property type="entry name" value="Response_reg"/>
    <property type="match status" value="1"/>
</dbReference>
<feature type="domain" description="Response regulatory" evidence="2">
    <location>
        <begin position="3"/>
        <end position="114"/>
    </location>
</feature>
<comment type="caution">
    <text evidence="4">The sequence shown here is derived from an EMBL/GenBank/DDBJ whole genome shotgun (WGS) entry which is preliminary data.</text>
</comment>
<dbReference type="Proteomes" id="UP000177506">
    <property type="component" value="Unassembled WGS sequence"/>
</dbReference>
<evidence type="ECO:0000259" key="3">
    <source>
        <dbReference type="PROSITE" id="PS50930"/>
    </source>
</evidence>
<name>A0A1G1TH37_9BACT</name>
<dbReference type="SUPFAM" id="SSF52172">
    <property type="entry name" value="CheY-like"/>
    <property type="match status" value="1"/>
</dbReference>
<dbReference type="InterPro" id="IPR046947">
    <property type="entry name" value="LytR-like"/>
</dbReference>
<dbReference type="InterPro" id="IPR007492">
    <property type="entry name" value="LytTR_DNA-bd_dom"/>
</dbReference>
<dbReference type="InterPro" id="IPR011006">
    <property type="entry name" value="CheY-like_superfamily"/>
</dbReference>
<dbReference type="OrthoDB" id="1646880at2"/>
<organism evidence="4 5">
    <name type="scientific">Hymenobacter coccineus</name>
    <dbReference type="NCBI Taxonomy" id="1908235"/>
    <lineage>
        <taxon>Bacteria</taxon>
        <taxon>Pseudomonadati</taxon>
        <taxon>Bacteroidota</taxon>
        <taxon>Cytophagia</taxon>
        <taxon>Cytophagales</taxon>
        <taxon>Hymenobacteraceae</taxon>
        <taxon>Hymenobacter</taxon>
    </lineage>
</organism>
<feature type="domain" description="HTH LytTR-type" evidence="3">
    <location>
        <begin position="139"/>
        <end position="207"/>
    </location>
</feature>
<reference evidence="4 5" key="1">
    <citation type="submission" date="2016-08" db="EMBL/GenBank/DDBJ databases">
        <title>Hymenobacter coccineus sp. nov., Hymenobacter lapidarius sp. nov. and Hymenobacter glacialis sp. nov., isolated from Antarctic soil.</title>
        <authorList>
            <person name="Sedlacek I."/>
            <person name="Kralova S."/>
            <person name="Kyrova K."/>
            <person name="Maslanova I."/>
            <person name="Stankova E."/>
            <person name="Vrbovska V."/>
            <person name="Nemec M."/>
            <person name="Bartak M."/>
            <person name="Svec P."/>
            <person name="Busse H.-J."/>
            <person name="Pantucek R."/>
        </authorList>
    </citation>
    <scope>NUCLEOTIDE SEQUENCE [LARGE SCALE GENOMIC DNA]</scope>
    <source>
        <strain evidence="4 5">CCM 8649</strain>
    </source>
</reference>
<dbReference type="EMBL" id="MDZA01000188">
    <property type="protein sequence ID" value="OGX90175.1"/>
    <property type="molecule type" value="Genomic_DNA"/>
</dbReference>
<protein>
    <recommendedName>
        <fullName evidence="6">DNA-binding response regulator</fullName>
    </recommendedName>
</protein>
<dbReference type="Pfam" id="PF04397">
    <property type="entry name" value="LytTR"/>
    <property type="match status" value="1"/>
</dbReference>
<dbReference type="PANTHER" id="PTHR37299">
    <property type="entry name" value="TRANSCRIPTIONAL REGULATOR-RELATED"/>
    <property type="match status" value="1"/>
</dbReference>
<proteinExistence type="predicted"/>
<dbReference type="Gene3D" id="3.40.50.2300">
    <property type="match status" value="1"/>
</dbReference>
<dbReference type="PANTHER" id="PTHR37299:SF1">
    <property type="entry name" value="STAGE 0 SPORULATION PROTEIN A HOMOLOG"/>
    <property type="match status" value="1"/>
</dbReference>
<accession>A0A1G1TH37</accession>
<dbReference type="SMART" id="SM00850">
    <property type="entry name" value="LytTR"/>
    <property type="match status" value="1"/>
</dbReference>
<evidence type="ECO:0000313" key="5">
    <source>
        <dbReference type="Proteomes" id="UP000177506"/>
    </source>
</evidence>
<gene>
    <name evidence="4" type="ORF">BEN49_07430</name>
</gene>
<evidence type="ECO:0000256" key="1">
    <source>
        <dbReference type="PROSITE-ProRule" id="PRU00169"/>
    </source>
</evidence>
<dbReference type="AlphaFoldDB" id="A0A1G1TH37"/>
<dbReference type="GO" id="GO:0003677">
    <property type="term" value="F:DNA binding"/>
    <property type="evidence" value="ECO:0007669"/>
    <property type="project" value="InterPro"/>
</dbReference>
<dbReference type="InterPro" id="IPR001789">
    <property type="entry name" value="Sig_transdc_resp-reg_receiver"/>
</dbReference>
<dbReference type="SMART" id="SM00448">
    <property type="entry name" value="REC"/>
    <property type="match status" value="1"/>
</dbReference>
<dbReference type="PROSITE" id="PS50110">
    <property type="entry name" value="RESPONSE_REGULATORY"/>
    <property type="match status" value="1"/>
</dbReference>
<sequence length="248" mass="28026">MITCLVVDDEQSAIDILRTFIEKTPFLALVGTTTNPLEALGILQSQPVDLLFLDIHMPQLSGLDLMRLVTEKTRIVLTTAYSEFAVESFELNALDYLLKPIAFERFLKAAQKALNTSIEPSLQWRPAEKAADYVFVKTESKGKMIKVNFDEIIYVEGMKNYVSIQTSEEQIVTLLNMKDLENRLPAKQFMRVHKSYLVALDEIRAVDGNQILLKGIKTKGVKACIPLGDTYRNAFFEALQEKVMGSKK</sequence>
<keyword evidence="1" id="KW-0597">Phosphoprotein</keyword>
<dbReference type="GO" id="GO:0000156">
    <property type="term" value="F:phosphorelay response regulator activity"/>
    <property type="evidence" value="ECO:0007669"/>
    <property type="project" value="InterPro"/>
</dbReference>
<evidence type="ECO:0000259" key="2">
    <source>
        <dbReference type="PROSITE" id="PS50110"/>
    </source>
</evidence>
<dbReference type="PROSITE" id="PS50930">
    <property type="entry name" value="HTH_LYTTR"/>
    <property type="match status" value="1"/>
</dbReference>
<evidence type="ECO:0008006" key="6">
    <source>
        <dbReference type="Google" id="ProtNLM"/>
    </source>
</evidence>
<dbReference type="Gene3D" id="2.40.50.1020">
    <property type="entry name" value="LytTr DNA-binding domain"/>
    <property type="match status" value="1"/>
</dbReference>
<keyword evidence="5" id="KW-1185">Reference proteome</keyword>